<keyword evidence="4" id="KW-1185">Reference proteome</keyword>
<feature type="domain" description="PASTA" evidence="2">
    <location>
        <begin position="30"/>
        <end position="101"/>
    </location>
</feature>
<dbReference type="InterPro" id="IPR005543">
    <property type="entry name" value="PASTA_dom"/>
</dbReference>
<protein>
    <submittedName>
        <fullName evidence="3">PASTA domain-containing protein</fullName>
    </submittedName>
</protein>
<dbReference type="RefSeq" id="WP_235721591.1">
    <property type="nucleotide sequence ID" value="NZ_JAKGCU010000001.1"/>
</dbReference>
<dbReference type="Gene3D" id="3.30.10.20">
    <property type="match status" value="1"/>
</dbReference>
<sequence length="279" mass="30357">MTIGKSSSWRRQGIFVLLLIVAGAWLTACGAESRPVPDVTGYRLDDAHNRLEDAGFEKFADDDAVSDRTPAWDANWVVVKQSPAAGDSAELGTTIQLSIAKPEDEGVRQDLPAGSPVAIELREQDKERAAEQRQEQAERIVQNKKDRAAVTEFVEQNDPMSRNSLNAIAELPSLADSIRAKGVVTISDSATLADIDASLRVYWETLEATPESVNECADRTQEAIRSFQQAADTLQTAEGAAAQSSLTRFSQIYQPAKNKYNSGLTCLYQDTGIDAPTLP</sequence>
<organism evidence="3 4">
    <name type="scientific">Gordonia tangerina</name>
    <dbReference type="NCBI Taxonomy" id="2911060"/>
    <lineage>
        <taxon>Bacteria</taxon>
        <taxon>Bacillati</taxon>
        <taxon>Actinomycetota</taxon>
        <taxon>Actinomycetes</taxon>
        <taxon>Mycobacteriales</taxon>
        <taxon>Gordoniaceae</taxon>
        <taxon>Gordonia</taxon>
    </lineage>
</organism>
<dbReference type="SMART" id="SM00740">
    <property type="entry name" value="PASTA"/>
    <property type="match status" value="1"/>
</dbReference>
<dbReference type="PROSITE" id="PS51178">
    <property type="entry name" value="PASTA"/>
    <property type="match status" value="1"/>
</dbReference>
<comment type="caution">
    <text evidence="3">The sequence shown here is derived from an EMBL/GenBank/DDBJ whole genome shotgun (WGS) entry which is preliminary data.</text>
</comment>
<proteinExistence type="predicted"/>
<dbReference type="Pfam" id="PF03793">
    <property type="entry name" value="PASTA"/>
    <property type="match status" value="1"/>
</dbReference>
<dbReference type="Proteomes" id="UP001108089">
    <property type="component" value="Unassembled WGS sequence"/>
</dbReference>
<dbReference type="PROSITE" id="PS51257">
    <property type="entry name" value="PROKAR_LIPOPROTEIN"/>
    <property type="match status" value="1"/>
</dbReference>
<keyword evidence="1" id="KW-0175">Coiled coil</keyword>
<reference evidence="3" key="1">
    <citation type="submission" date="2022-01" db="EMBL/GenBank/DDBJ databases">
        <title>Gordonia xiamenensis sp. nov., isolated from surface seawater in Xiamen.</title>
        <authorList>
            <person name="He Y.F."/>
        </authorList>
    </citation>
    <scope>NUCLEOTIDE SEQUENCE</scope>
    <source>
        <strain evidence="3">GW1C4-4</strain>
    </source>
</reference>
<dbReference type="EMBL" id="JAKGCU010000001">
    <property type="protein sequence ID" value="MCF3936968.1"/>
    <property type="molecule type" value="Genomic_DNA"/>
</dbReference>
<gene>
    <name evidence="3" type="ORF">L1892_01045</name>
</gene>
<evidence type="ECO:0000256" key="1">
    <source>
        <dbReference type="SAM" id="Coils"/>
    </source>
</evidence>
<evidence type="ECO:0000313" key="4">
    <source>
        <dbReference type="Proteomes" id="UP001108089"/>
    </source>
</evidence>
<feature type="coiled-coil region" evidence="1">
    <location>
        <begin position="119"/>
        <end position="147"/>
    </location>
</feature>
<evidence type="ECO:0000259" key="2">
    <source>
        <dbReference type="PROSITE" id="PS51178"/>
    </source>
</evidence>
<name>A0ABS9DCP7_9ACTN</name>
<evidence type="ECO:0000313" key="3">
    <source>
        <dbReference type="EMBL" id="MCF3936968.1"/>
    </source>
</evidence>
<dbReference type="CDD" id="cd06577">
    <property type="entry name" value="PASTA_pknB"/>
    <property type="match status" value="1"/>
</dbReference>
<accession>A0ABS9DCP7</accession>